<evidence type="ECO:0000313" key="3">
    <source>
        <dbReference type="Proteomes" id="UP000265663"/>
    </source>
</evidence>
<evidence type="ECO:0000256" key="1">
    <source>
        <dbReference type="SAM" id="MobiDB-lite"/>
    </source>
</evidence>
<dbReference type="Proteomes" id="UP000265663">
    <property type="component" value="Unassembled WGS sequence"/>
</dbReference>
<reference evidence="2 3" key="1">
    <citation type="journal article" date="2014" name="PLoS ONE">
        <title>De novo Genome Assembly of the Fungal Plant Pathogen Pyrenophora semeniperda.</title>
        <authorList>
            <person name="Soliai M.M."/>
            <person name="Meyer S.E."/>
            <person name="Udall J.A."/>
            <person name="Elzinga D.E."/>
            <person name="Hermansen R.A."/>
            <person name="Bodily P.M."/>
            <person name="Hart A.A."/>
            <person name="Coleman C.E."/>
        </authorList>
    </citation>
    <scope>NUCLEOTIDE SEQUENCE [LARGE SCALE GENOMIC DNA]</scope>
    <source>
        <strain evidence="2 3">CCB06</strain>
        <tissue evidence="2">Mycelium</tissue>
    </source>
</reference>
<dbReference type="AlphaFoldDB" id="A0A3M7M4N2"/>
<feature type="region of interest" description="Disordered" evidence="1">
    <location>
        <begin position="71"/>
        <end position="101"/>
    </location>
</feature>
<protein>
    <submittedName>
        <fullName evidence="2">Regulatory cys-3</fullName>
    </submittedName>
</protein>
<evidence type="ECO:0000313" key="2">
    <source>
        <dbReference type="EMBL" id="RMZ69461.1"/>
    </source>
</evidence>
<organism evidence="2 3">
    <name type="scientific">Pyrenophora seminiperda CCB06</name>
    <dbReference type="NCBI Taxonomy" id="1302712"/>
    <lineage>
        <taxon>Eukaryota</taxon>
        <taxon>Fungi</taxon>
        <taxon>Dikarya</taxon>
        <taxon>Ascomycota</taxon>
        <taxon>Pezizomycotina</taxon>
        <taxon>Dothideomycetes</taxon>
        <taxon>Pleosporomycetidae</taxon>
        <taxon>Pleosporales</taxon>
        <taxon>Pleosporineae</taxon>
        <taxon>Pleosporaceae</taxon>
        <taxon>Pyrenophora</taxon>
    </lineage>
</organism>
<name>A0A3M7M4N2_9PLEO</name>
<keyword evidence="3" id="KW-1185">Reference proteome</keyword>
<dbReference type="OrthoDB" id="1939598at2759"/>
<gene>
    <name evidence="2" type="ORF">GMOD_00006275</name>
</gene>
<accession>A0A3M7M4N2</accession>
<proteinExistence type="predicted"/>
<dbReference type="EMBL" id="KE747818">
    <property type="protein sequence ID" value="RMZ69461.1"/>
    <property type="molecule type" value="Genomic_DNA"/>
</dbReference>
<sequence>MSAYKGQRGPNVSQYIANLNQLSPQQDLLSDPAPVEDFSDFLNADFLDVNTQHTSVDFNSPTDFDINFDNEPTKASKANGEFPRNPGTGVDANMDFNLNGK</sequence>